<dbReference type="AlphaFoldDB" id="A0AAD4L4K7"/>
<keyword evidence="2" id="KW-1185">Reference proteome</keyword>
<organism evidence="1 2">
    <name type="scientific">Lactarius akahatsu</name>
    <dbReference type="NCBI Taxonomy" id="416441"/>
    <lineage>
        <taxon>Eukaryota</taxon>
        <taxon>Fungi</taxon>
        <taxon>Dikarya</taxon>
        <taxon>Basidiomycota</taxon>
        <taxon>Agaricomycotina</taxon>
        <taxon>Agaricomycetes</taxon>
        <taxon>Russulales</taxon>
        <taxon>Russulaceae</taxon>
        <taxon>Lactarius</taxon>
    </lineage>
</organism>
<sequence>MACTDSLVSPSFPCIPANIIPPSTRSSFQTHPTCARTLSSPAFLRSPTESAQAPTLPQRIIRRPDDADACIAQLADAPHFAALVRTLTQRAYPPHTRPVLCAYAGVGAALYARALGADTELLAAALGTLTHLTQLADTLPYAFFNFSRRQPARVLPTSRCPILSACPLQRTTSHPPPFLAVLNSSPGYVAALAPGRPLWRVMRIASCMTACAPWRCFGAVGGSLKEIVVGLAPDVDVRMRVRLSGVLANTSTGLEVLELSLEGHFR</sequence>
<dbReference type="Proteomes" id="UP001201163">
    <property type="component" value="Unassembled WGS sequence"/>
</dbReference>
<evidence type="ECO:0000313" key="2">
    <source>
        <dbReference type="Proteomes" id="UP001201163"/>
    </source>
</evidence>
<gene>
    <name evidence="1" type="ORF">EDB92DRAFT_1820706</name>
</gene>
<accession>A0AAD4L4K7</accession>
<dbReference type="EMBL" id="JAKELL010000147">
    <property type="protein sequence ID" value="KAH8980012.1"/>
    <property type="molecule type" value="Genomic_DNA"/>
</dbReference>
<protein>
    <submittedName>
        <fullName evidence="1">Uncharacterized protein</fullName>
    </submittedName>
</protein>
<name>A0AAD4L4K7_9AGAM</name>
<proteinExistence type="predicted"/>
<evidence type="ECO:0000313" key="1">
    <source>
        <dbReference type="EMBL" id="KAH8980012.1"/>
    </source>
</evidence>
<comment type="caution">
    <text evidence="1">The sequence shown here is derived from an EMBL/GenBank/DDBJ whole genome shotgun (WGS) entry which is preliminary data.</text>
</comment>
<reference evidence="1" key="1">
    <citation type="submission" date="2022-01" db="EMBL/GenBank/DDBJ databases">
        <title>Comparative genomics reveals a dynamic genome evolution in the ectomycorrhizal milk-cap (Lactarius) mushrooms.</title>
        <authorList>
            <consortium name="DOE Joint Genome Institute"/>
            <person name="Lebreton A."/>
            <person name="Tang N."/>
            <person name="Kuo A."/>
            <person name="LaButti K."/>
            <person name="Drula E."/>
            <person name="Barry K."/>
            <person name="Clum A."/>
            <person name="Lipzen A."/>
            <person name="Mousain D."/>
            <person name="Ng V."/>
            <person name="Wang R."/>
            <person name="Wang X."/>
            <person name="Dai Y."/>
            <person name="Henrissat B."/>
            <person name="Grigoriev I.V."/>
            <person name="Guerin-Laguette A."/>
            <person name="Yu F."/>
            <person name="Martin F.M."/>
        </authorList>
    </citation>
    <scope>NUCLEOTIDE SEQUENCE</scope>
    <source>
        <strain evidence="1">QP</strain>
    </source>
</reference>